<dbReference type="InterPro" id="IPR044151">
    <property type="entry name" value="ALDH_KGSADH"/>
</dbReference>
<proteinExistence type="predicted"/>
<dbReference type="InterPro" id="IPR016161">
    <property type="entry name" value="Ald_DH/histidinol_DH"/>
</dbReference>
<dbReference type="Pfam" id="PF00171">
    <property type="entry name" value="Aldedh"/>
    <property type="match status" value="1"/>
</dbReference>
<sequence length="534" mass="56122">MTTTTIQGSLIGTRSVTGGAGTVRGVDPRTNQAFGDEFSLLDSDQVDEATRLADEAFATYRSTDPETRAVFLESIAENLESVGTQVVETAQRETGLPEGRLSGELVRTANQLRLFATVARAGDYLGARIEPALPDRKPLPRPDLRQVKIPLGPVAVFGASNFPLAFSVAGGDTASALAAGCPVVFKAHNAHPATSRIVGQAIADAVISAGLPVGTFSLVYGAGKSVGQQLAADPRIKAIGFTGSRSGGVSLMETAAARTVPIPVYAEMSSINPVYVLPSAIRDNAGALAEGFVGSLNGSAGQLCTAPGLLWVPEGAEGDAFVDLVVEELSRVSGLPMLTEGICRSRVEGEKRIADVEGVELIARGHEGDTENAPAPTVYRTTAENFRARPELSDEVFGAFCLVITYSSEADLLQAVDSTEGQLTSTLHLDPEDAQDIRFAQDLVPAVQLTAGRVLFNAWPTGVDVGDAMVHGGPFPATSDGRSTSVGTLAIDRFLRPVVFQSTPEALLPQSLLDSNPWNLVRRVDGEFVLPENQ</sequence>
<evidence type="ECO:0000256" key="1">
    <source>
        <dbReference type="ARBA" id="ARBA00023002"/>
    </source>
</evidence>
<comment type="caution">
    <text evidence="3">The sequence shown here is derived from an EMBL/GenBank/DDBJ whole genome shotgun (WGS) entry which is preliminary data.</text>
</comment>
<evidence type="ECO:0000313" key="3">
    <source>
        <dbReference type="EMBL" id="MUN55194.1"/>
    </source>
</evidence>
<evidence type="ECO:0000259" key="2">
    <source>
        <dbReference type="Pfam" id="PF00171"/>
    </source>
</evidence>
<protein>
    <submittedName>
        <fullName evidence="3">Aldehyde dehydrogenase family protein</fullName>
    </submittedName>
</protein>
<dbReference type="Gene3D" id="3.40.309.10">
    <property type="entry name" value="Aldehyde Dehydrogenase, Chain A, domain 2"/>
    <property type="match status" value="1"/>
</dbReference>
<keyword evidence="4" id="KW-1185">Reference proteome</keyword>
<dbReference type="InterPro" id="IPR015590">
    <property type="entry name" value="Aldehyde_DH_dom"/>
</dbReference>
<name>A0A7K1LJ20_9MICC</name>
<dbReference type="Gene3D" id="3.40.605.10">
    <property type="entry name" value="Aldehyde Dehydrogenase, Chain A, domain 1"/>
    <property type="match status" value="1"/>
</dbReference>
<dbReference type="RefSeq" id="WP_129314558.1">
    <property type="nucleotide sequence ID" value="NZ_NOIQ01000002.1"/>
</dbReference>
<dbReference type="OrthoDB" id="9770537at2"/>
<evidence type="ECO:0000313" key="4">
    <source>
        <dbReference type="Proteomes" id="UP000462152"/>
    </source>
</evidence>
<dbReference type="CDD" id="cd07129">
    <property type="entry name" value="ALDH_KGSADH"/>
    <property type="match status" value="1"/>
</dbReference>
<reference evidence="3 4" key="1">
    <citation type="submission" date="2019-12" db="EMBL/GenBank/DDBJ databases">
        <authorList>
            <person name="Li J."/>
            <person name="Shi Y."/>
            <person name="Xu G."/>
            <person name="Xiao D."/>
            <person name="Ran X."/>
        </authorList>
    </citation>
    <scope>NUCLEOTIDE SEQUENCE [LARGE SCALE GENOMIC DNA]</scope>
    <source>
        <strain evidence="3 4">JCM 15915</strain>
    </source>
</reference>
<keyword evidence="1" id="KW-0560">Oxidoreductase</keyword>
<dbReference type="Proteomes" id="UP000462152">
    <property type="component" value="Unassembled WGS sequence"/>
</dbReference>
<dbReference type="InterPro" id="IPR016162">
    <property type="entry name" value="Ald_DH_N"/>
</dbReference>
<dbReference type="GO" id="GO:0016620">
    <property type="term" value="F:oxidoreductase activity, acting on the aldehyde or oxo group of donors, NAD or NADP as acceptor"/>
    <property type="evidence" value="ECO:0007669"/>
    <property type="project" value="InterPro"/>
</dbReference>
<dbReference type="AlphaFoldDB" id="A0A7K1LJ20"/>
<dbReference type="EMBL" id="WOGT01000004">
    <property type="protein sequence ID" value="MUN55194.1"/>
    <property type="molecule type" value="Genomic_DNA"/>
</dbReference>
<dbReference type="SUPFAM" id="SSF53720">
    <property type="entry name" value="ALDH-like"/>
    <property type="match status" value="1"/>
</dbReference>
<accession>A0A7K1LJ20</accession>
<dbReference type="InterPro" id="IPR050740">
    <property type="entry name" value="Aldehyde_DH_Superfamily"/>
</dbReference>
<dbReference type="PANTHER" id="PTHR43353:SF3">
    <property type="entry name" value="ALDEHYDE DEHYDROGENASE-RELATED"/>
    <property type="match status" value="1"/>
</dbReference>
<dbReference type="InterPro" id="IPR016163">
    <property type="entry name" value="Ald_DH_C"/>
</dbReference>
<feature type="domain" description="Aldehyde dehydrogenase" evidence="2">
    <location>
        <begin position="22"/>
        <end position="464"/>
    </location>
</feature>
<dbReference type="PANTHER" id="PTHR43353">
    <property type="entry name" value="SUCCINATE-SEMIALDEHYDE DEHYDROGENASE, MITOCHONDRIAL"/>
    <property type="match status" value="1"/>
</dbReference>
<gene>
    <name evidence="3" type="ORF">GMA10_08210</name>
</gene>
<organism evidence="3 4">
    <name type="scientific">Rothia koreensis</name>
    <dbReference type="NCBI Taxonomy" id="592378"/>
    <lineage>
        <taxon>Bacteria</taxon>
        <taxon>Bacillati</taxon>
        <taxon>Actinomycetota</taxon>
        <taxon>Actinomycetes</taxon>
        <taxon>Micrococcales</taxon>
        <taxon>Micrococcaceae</taxon>
        <taxon>Rothia</taxon>
    </lineage>
</organism>